<keyword evidence="2" id="KW-0813">Transport</keyword>
<evidence type="ECO:0000313" key="6">
    <source>
        <dbReference type="EMBL" id="QEN07461.1"/>
    </source>
</evidence>
<accession>A0A5C1QIN8</accession>
<dbReference type="GO" id="GO:0005524">
    <property type="term" value="F:ATP binding"/>
    <property type="evidence" value="ECO:0007669"/>
    <property type="project" value="UniProtKB-KW"/>
</dbReference>
<dbReference type="CDD" id="cd03255">
    <property type="entry name" value="ABC_MJ0796_LolCDE_FtsE"/>
    <property type="match status" value="1"/>
</dbReference>
<evidence type="ECO:0000256" key="2">
    <source>
        <dbReference type="ARBA" id="ARBA00022448"/>
    </source>
</evidence>
<evidence type="ECO:0000256" key="4">
    <source>
        <dbReference type="ARBA" id="ARBA00022840"/>
    </source>
</evidence>
<keyword evidence="3" id="KW-0547">Nucleotide-binding</keyword>
<evidence type="ECO:0000256" key="1">
    <source>
        <dbReference type="ARBA" id="ARBA00005417"/>
    </source>
</evidence>
<dbReference type="InterPro" id="IPR017871">
    <property type="entry name" value="ABC_transporter-like_CS"/>
</dbReference>
<feature type="domain" description="ABC transporter" evidence="5">
    <location>
        <begin position="7"/>
        <end position="227"/>
    </location>
</feature>
<name>A0A5C1QIN8_9SPIO</name>
<dbReference type="GO" id="GO:0016887">
    <property type="term" value="F:ATP hydrolysis activity"/>
    <property type="evidence" value="ECO:0007669"/>
    <property type="project" value="InterPro"/>
</dbReference>
<dbReference type="InterPro" id="IPR003593">
    <property type="entry name" value="AAA+_ATPase"/>
</dbReference>
<dbReference type="InterPro" id="IPR027417">
    <property type="entry name" value="P-loop_NTPase"/>
</dbReference>
<reference evidence="6 7" key="1">
    <citation type="submission" date="2019-02" db="EMBL/GenBank/DDBJ databases">
        <title>Complete Genome Sequence and Methylome Analysis of free living Spirochaetas.</title>
        <authorList>
            <person name="Fomenkov A."/>
            <person name="Dubinina G."/>
            <person name="Leshcheva N."/>
            <person name="Mikheeva N."/>
            <person name="Grabovich M."/>
            <person name="Vincze T."/>
            <person name="Roberts R.J."/>
        </authorList>
    </citation>
    <scope>NUCLEOTIDE SEQUENCE [LARGE SCALE GENOMIC DNA]</scope>
    <source>
        <strain evidence="6 7">K2</strain>
    </source>
</reference>
<keyword evidence="4 6" id="KW-0067">ATP-binding</keyword>
<dbReference type="KEGG" id="ock:EXM22_05445"/>
<dbReference type="EMBL" id="CP036150">
    <property type="protein sequence ID" value="QEN07461.1"/>
    <property type="molecule type" value="Genomic_DNA"/>
</dbReference>
<gene>
    <name evidence="6" type="ORF">EXM22_05445</name>
</gene>
<proteinExistence type="inferred from homology"/>
<dbReference type="PANTHER" id="PTHR42798">
    <property type="entry name" value="LIPOPROTEIN-RELEASING SYSTEM ATP-BINDING PROTEIN LOLD"/>
    <property type="match status" value="1"/>
</dbReference>
<dbReference type="Proteomes" id="UP000324209">
    <property type="component" value="Chromosome"/>
</dbReference>
<dbReference type="PROSITE" id="PS50893">
    <property type="entry name" value="ABC_TRANSPORTER_2"/>
    <property type="match status" value="1"/>
</dbReference>
<evidence type="ECO:0000313" key="7">
    <source>
        <dbReference type="Proteomes" id="UP000324209"/>
    </source>
</evidence>
<keyword evidence="7" id="KW-1185">Reference proteome</keyword>
<dbReference type="PROSITE" id="PS00211">
    <property type="entry name" value="ABC_TRANSPORTER_1"/>
    <property type="match status" value="1"/>
</dbReference>
<dbReference type="RefSeq" id="WP_149485541.1">
    <property type="nucleotide sequence ID" value="NZ_CP036150.1"/>
</dbReference>
<evidence type="ECO:0000259" key="5">
    <source>
        <dbReference type="PROSITE" id="PS50893"/>
    </source>
</evidence>
<dbReference type="InterPro" id="IPR003439">
    <property type="entry name" value="ABC_transporter-like_ATP-bd"/>
</dbReference>
<dbReference type="InterPro" id="IPR017911">
    <property type="entry name" value="MacB-like_ATP-bd"/>
</dbReference>
<dbReference type="AlphaFoldDB" id="A0A5C1QIN8"/>
<evidence type="ECO:0000256" key="3">
    <source>
        <dbReference type="ARBA" id="ARBA00022741"/>
    </source>
</evidence>
<dbReference type="SMART" id="SM00382">
    <property type="entry name" value="AAA"/>
    <property type="match status" value="1"/>
</dbReference>
<sequence>MNKMNSVEIKNMTKTYPSGDDILLILDQVDFTLPLGSQMALTGESGSGKSTFLNIIGALDRADSGEILSCGSALHKANEAEMSQYRNKKTGFIFQFHYLLKDFTALENIMLPGRILGENPKELRVKAEELLESVNMSNRGHHFPGQLSGGEKQRIALARALINKPELILADEPTGSLDEKNSRLVEDMLFSLASDANVSLILVTHDRSLASRANIQYHLQSGKLNPL</sequence>
<dbReference type="OrthoDB" id="9805538at2"/>
<dbReference type="PANTHER" id="PTHR42798:SF2">
    <property type="entry name" value="ABC TRANSPORTER ATP-BINDING PROTEIN MG467-RELATED"/>
    <property type="match status" value="1"/>
</dbReference>
<dbReference type="SUPFAM" id="SSF52540">
    <property type="entry name" value="P-loop containing nucleoside triphosphate hydrolases"/>
    <property type="match status" value="1"/>
</dbReference>
<comment type="similarity">
    <text evidence="1">Belongs to the ABC transporter superfamily.</text>
</comment>
<dbReference type="Pfam" id="PF00005">
    <property type="entry name" value="ABC_tran"/>
    <property type="match status" value="1"/>
</dbReference>
<protein>
    <submittedName>
        <fullName evidence="6">ABC transporter ATP-binding protein</fullName>
    </submittedName>
</protein>
<organism evidence="6 7">
    <name type="scientific">Oceanispirochaeta crateris</name>
    <dbReference type="NCBI Taxonomy" id="2518645"/>
    <lineage>
        <taxon>Bacteria</taxon>
        <taxon>Pseudomonadati</taxon>
        <taxon>Spirochaetota</taxon>
        <taxon>Spirochaetia</taxon>
        <taxon>Spirochaetales</taxon>
        <taxon>Spirochaetaceae</taxon>
        <taxon>Oceanispirochaeta</taxon>
    </lineage>
</organism>
<dbReference type="Gene3D" id="3.40.50.300">
    <property type="entry name" value="P-loop containing nucleotide triphosphate hydrolases"/>
    <property type="match status" value="1"/>
</dbReference>